<keyword evidence="3 6" id="KW-0812">Transmembrane</keyword>
<evidence type="ECO:0000256" key="6">
    <source>
        <dbReference type="SAM" id="Phobius"/>
    </source>
</evidence>
<dbReference type="STRING" id="331648.BST97_12590"/>
<feature type="transmembrane region" description="Helical" evidence="6">
    <location>
        <begin position="48"/>
        <end position="68"/>
    </location>
</feature>
<organism evidence="8 9">
    <name type="scientific">Nonlabens spongiae</name>
    <dbReference type="NCBI Taxonomy" id="331648"/>
    <lineage>
        <taxon>Bacteria</taxon>
        <taxon>Pseudomonadati</taxon>
        <taxon>Bacteroidota</taxon>
        <taxon>Flavobacteriia</taxon>
        <taxon>Flavobacteriales</taxon>
        <taxon>Flavobacteriaceae</taxon>
        <taxon>Nonlabens</taxon>
    </lineage>
</organism>
<feature type="transmembrane region" description="Helical" evidence="6">
    <location>
        <begin position="390"/>
        <end position="410"/>
    </location>
</feature>
<reference evidence="8 9" key="1">
    <citation type="submission" date="2016-11" db="EMBL/GenBank/DDBJ databases">
        <title>Trade-off between light-utilization and light-protection in marine flavobacteria.</title>
        <authorList>
            <person name="Kumagai Y."/>
        </authorList>
    </citation>
    <scope>NUCLEOTIDE SEQUENCE [LARGE SCALE GENOMIC DNA]</scope>
    <source>
        <strain evidence="8 9">JCM 13191</strain>
    </source>
</reference>
<dbReference type="PROSITE" id="PS50850">
    <property type="entry name" value="MFS"/>
    <property type="match status" value="1"/>
</dbReference>
<dbReference type="InterPro" id="IPR011701">
    <property type="entry name" value="MFS"/>
</dbReference>
<gene>
    <name evidence="8" type="ORF">BST97_12590</name>
</gene>
<dbReference type="Gene3D" id="1.20.1250.20">
    <property type="entry name" value="MFS general substrate transporter like domains"/>
    <property type="match status" value="1"/>
</dbReference>
<dbReference type="PANTHER" id="PTHR19432">
    <property type="entry name" value="SUGAR TRANSPORTER"/>
    <property type="match status" value="1"/>
</dbReference>
<dbReference type="GO" id="GO:0022857">
    <property type="term" value="F:transmembrane transporter activity"/>
    <property type="evidence" value="ECO:0007669"/>
    <property type="project" value="InterPro"/>
</dbReference>
<keyword evidence="2" id="KW-0813">Transport</keyword>
<feature type="transmembrane region" description="Helical" evidence="6">
    <location>
        <begin position="334"/>
        <end position="352"/>
    </location>
</feature>
<sequence length="453" mass="49995">MQKRRMSFLEMWNMSFGFLGIQMGFALQNANASRILQTFGADVHQLSWFWLIAPVMGLIVQPIIGHYSDNTWTRFGRRKPFFLVGALLASIGMIFIPQADIFIAFLPALWIGAGMLMIMDASFNVAMEPFRALVADNLSDEQATQGFSIQTVLIGIGAVVGSWLPWALVNWFGFEKTAEEGSVPENLIWAFIIGAAVLVFSIIVTIVTTKEYSPKELAQFDDEKAHKDALLESGEVPKAKLTDIFEDFKKMPEIMKQLSWVQFFSWFALFGMWVFAVPAIAQHIYGLPTSDSESELYNEAGNWVGILFGIYNGISAIVAFLLPSIASKISRKNTHAISLLIGGLGLLLIYVMPSPIWLILPMICIGIAWASILSMPYAMLSGSISPKKMGVYMGIFNFFIVIPQIINGIIGGPLVKYAYGDQAIFALIVSGISFVVAGFLAFKVNDTQNVSNA</sequence>
<evidence type="ECO:0000256" key="3">
    <source>
        <dbReference type="ARBA" id="ARBA00022692"/>
    </source>
</evidence>
<feature type="transmembrane region" description="Helical" evidence="6">
    <location>
        <begin position="258"/>
        <end position="280"/>
    </location>
</feature>
<feature type="transmembrane region" description="Helical" evidence="6">
    <location>
        <begin position="358"/>
        <end position="378"/>
    </location>
</feature>
<feature type="transmembrane region" description="Helical" evidence="6">
    <location>
        <begin position="147"/>
        <end position="168"/>
    </location>
</feature>
<accession>A0A1W6MMD9</accession>
<dbReference type="Pfam" id="PF07690">
    <property type="entry name" value="MFS_1"/>
    <property type="match status" value="1"/>
</dbReference>
<proteinExistence type="predicted"/>
<evidence type="ECO:0000256" key="1">
    <source>
        <dbReference type="ARBA" id="ARBA00004141"/>
    </source>
</evidence>
<feature type="domain" description="Major facilitator superfamily (MFS) profile" evidence="7">
    <location>
        <begin position="254"/>
        <end position="453"/>
    </location>
</feature>
<feature type="transmembrane region" description="Helical" evidence="6">
    <location>
        <begin position="422"/>
        <end position="442"/>
    </location>
</feature>
<dbReference type="EMBL" id="CP019344">
    <property type="protein sequence ID" value="ARN78763.1"/>
    <property type="molecule type" value="Genomic_DNA"/>
</dbReference>
<dbReference type="SUPFAM" id="SSF103473">
    <property type="entry name" value="MFS general substrate transporter"/>
    <property type="match status" value="1"/>
</dbReference>
<evidence type="ECO:0000313" key="8">
    <source>
        <dbReference type="EMBL" id="ARN78763.1"/>
    </source>
</evidence>
<dbReference type="GO" id="GO:0016020">
    <property type="term" value="C:membrane"/>
    <property type="evidence" value="ECO:0007669"/>
    <property type="project" value="UniProtKB-SubCell"/>
</dbReference>
<protein>
    <submittedName>
        <fullName evidence="8">MFS transporter</fullName>
    </submittedName>
</protein>
<keyword evidence="5 6" id="KW-0472">Membrane</keyword>
<evidence type="ECO:0000256" key="5">
    <source>
        <dbReference type="ARBA" id="ARBA00023136"/>
    </source>
</evidence>
<feature type="transmembrane region" description="Helical" evidence="6">
    <location>
        <begin position="102"/>
        <end position="126"/>
    </location>
</feature>
<evidence type="ECO:0000256" key="2">
    <source>
        <dbReference type="ARBA" id="ARBA00022448"/>
    </source>
</evidence>
<name>A0A1W6MMD9_9FLAO</name>
<keyword evidence="9" id="KW-1185">Reference proteome</keyword>
<feature type="transmembrane region" description="Helical" evidence="6">
    <location>
        <begin position="188"/>
        <end position="207"/>
    </location>
</feature>
<dbReference type="OrthoDB" id="7584869at2"/>
<keyword evidence="4 6" id="KW-1133">Transmembrane helix</keyword>
<evidence type="ECO:0000313" key="9">
    <source>
        <dbReference type="Proteomes" id="UP000193431"/>
    </source>
</evidence>
<dbReference type="InterPro" id="IPR020846">
    <property type="entry name" value="MFS_dom"/>
</dbReference>
<evidence type="ECO:0000259" key="7">
    <source>
        <dbReference type="PROSITE" id="PS50850"/>
    </source>
</evidence>
<dbReference type="Proteomes" id="UP000193431">
    <property type="component" value="Chromosome"/>
</dbReference>
<feature type="transmembrane region" description="Helical" evidence="6">
    <location>
        <begin position="300"/>
        <end position="322"/>
    </location>
</feature>
<dbReference type="InterPro" id="IPR036259">
    <property type="entry name" value="MFS_trans_sf"/>
</dbReference>
<comment type="subcellular location">
    <subcellularLocation>
        <location evidence="1">Membrane</location>
        <topology evidence="1">Multi-pass membrane protein</topology>
    </subcellularLocation>
</comment>
<dbReference type="AlphaFoldDB" id="A0A1W6MMD9"/>
<dbReference type="RefSeq" id="WP_085767567.1">
    <property type="nucleotide sequence ID" value="NZ_CP019344.1"/>
</dbReference>
<dbReference type="PANTHER" id="PTHR19432:SF35">
    <property type="entry name" value="SOLUTE CARRIER FAMILY 45 MEMBER 3 ISOFORM X1"/>
    <property type="match status" value="1"/>
</dbReference>
<feature type="transmembrane region" description="Helical" evidence="6">
    <location>
        <begin position="80"/>
        <end position="96"/>
    </location>
</feature>
<evidence type="ECO:0000256" key="4">
    <source>
        <dbReference type="ARBA" id="ARBA00022989"/>
    </source>
</evidence>